<comment type="caution">
    <text evidence="2">The sequence shown here is derived from an EMBL/GenBank/DDBJ whole genome shotgun (WGS) entry which is preliminary data.</text>
</comment>
<proteinExistence type="predicted"/>
<organism evidence="2">
    <name type="scientific">marine sediment metagenome</name>
    <dbReference type="NCBI Taxonomy" id="412755"/>
    <lineage>
        <taxon>unclassified sequences</taxon>
        <taxon>metagenomes</taxon>
        <taxon>ecological metagenomes</taxon>
    </lineage>
</organism>
<protein>
    <submittedName>
        <fullName evidence="2">Uncharacterized protein</fullName>
    </submittedName>
</protein>
<keyword evidence="1" id="KW-0175">Coiled coil</keyword>
<gene>
    <name evidence="2" type="ORF">S01H1_36308</name>
</gene>
<evidence type="ECO:0000256" key="1">
    <source>
        <dbReference type="SAM" id="Coils"/>
    </source>
</evidence>
<feature type="non-terminal residue" evidence="2">
    <location>
        <position position="1"/>
    </location>
</feature>
<accession>X0VSH5</accession>
<dbReference type="EMBL" id="BARS01022741">
    <property type="protein sequence ID" value="GAG03466.1"/>
    <property type="molecule type" value="Genomic_DNA"/>
</dbReference>
<name>X0VSH5_9ZZZZ</name>
<evidence type="ECO:0000313" key="2">
    <source>
        <dbReference type="EMBL" id="GAG03466.1"/>
    </source>
</evidence>
<dbReference type="AlphaFoldDB" id="X0VSH5"/>
<reference evidence="2" key="1">
    <citation type="journal article" date="2014" name="Front. Microbiol.">
        <title>High frequency of phylogenetically diverse reductive dehalogenase-homologous genes in deep subseafloor sedimentary metagenomes.</title>
        <authorList>
            <person name="Kawai M."/>
            <person name="Futagami T."/>
            <person name="Toyoda A."/>
            <person name="Takaki Y."/>
            <person name="Nishi S."/>
            <person name="Hori S."/>
            <person name="Arai W."/>
            <person name="Tsubouchi T."/>
            <person name="Morono Y."/>
            <person name="Uchiyama I."/>
            <person name="Ito T."/>
            <person name="Fujiyama A."/>
            <person name="Inagaki F."/>
            <person name="Takami H."/>
        </authorList>
    </citation>
    <scope>NUCLEOTIDE SEQUENCE</scope>
    <source>
        <strain evidence="2">Expedition CK06-06</strain>
    </source>
</reference>
<feature type="coiled-coil region" evidence="1">
    <location>
        <begin position="3"/>
        <end position="142"/>
    </location>
</feature>
<sequence>ALLVTIENEKSELQNQMQKLALSKQGLASVAAFMEESNANLEKKVKDSEGRIRRITSEYEAEKARSAKAAEEAQKKEDEIREIEADIEKREKENKIMARRLKLMNTAFSEIKLEYDDMASAKEKREEELAEMDKILKDLSRKDSTTLGTVIIR</sequence>